<proteinExistence type="predicted"/>
<feature type="signal peptide" evidence="1">
    <location>
        <begin position="1"/>
        <end position="16"/>
    </location>
</feature>
<protein>
    <submittedName>
        <fullName evidence="2">Uncharacterized protein</fullName>
    </submittedName>
</protein>
<evidence type="ECO:0000313" key="3">
    <source>
        <dbReference type="Proteomes" id="UP000327118"/>
    </source>
</evidence>
<dbReference type="AlphaFoldDB" id="A0A5N6ZEV2"/>
<organism evidence="2 3">
    <name type="scientific">Aspergillus coremiiformis</name>
    <dbReference type="NCBI Taxonomy" id="138285"/>
    <lineage>
        <taxon>Eukaryota</taxon>
        <taxon>Fungi</taxon>
        <taxon>Dikarya</taxon>
        <taxon>Ascomycota</taxon>
        <taxon>Pezizomycotina</taxon>
        <taxon>Eurotiomycetes</taxon>
        <taxon>Eurotiomycetidae</taxon>
        <taxon>Eurotiales</taxon>
        <taxon>Aspergillaceae</taxon>
        <taxon>Aspergillus</taxon>
        <taxon>Aspergillus subgen. Circumdati</taxon>
    </lineage>
</organism>
<dbReference type="OrthoDB" id="5133123at2759"/>
<evidence type="ECO:0000256" key="1">
    <source>
        <dbReference type="SAM" id="SignalP"/>
    </source>
</evidence>
<feature type="chain" id="PRO_5024801720" evidence="1">
    <location>
        <begin position="17"/>
        <end position="110"/>
    </location>
</feature>
<evidence type="ECO:0000313" key="2">
    <source>
        <dbReference type="EMBL" id="KAE8356202.1"/>
    </source>
</evidence>
<name>A0A5N6ZEV2_9EURO</name>
<dbReference type="EMBL" id="ML739041">
    <property type="protein sequence ID" value="KAE8356202.1"/>
    <property type="molecule type" value="Genomic_DNA"/>
</dbReference>
<keyword evidence="3" id="KW-1185">Reference proteome</keyword>
<gene>
    <name evidence="2" type="ORF">BDV28DRAFT_145387</name>
</gene>
<sequence>MQLSTIFVTLVTAATAAKLQVNYYSDGGCSNYMTELNPPASFGCYDYVWSGSNSMNIADCTFPNGKCVCTFYTQPHCKGAQETVVYPQNNCASNWGRGFYSLKCGVVHDN</sequence>
<accession>A0A5N6ZEV2</accession>
<keyword evidence="1" id="KW-0732">Signal</keyword>
<dbReference type="Proteomes" id="UP000327118">
    <property type="component" value="Unassembled WGS sequence"/>
</dbReference>
<reference evidence="3" key="1">
    <citation type="submission" date="2019-04" db="EMBL/GenBank/DDBJ databases">
        <title>Friends and foes A comparative genomics studyof 23 Aspergillus species from section Flavi.</title>
        <authorList>
            <consortium name="DOE Joint Genome Institute"/>
            <person name="Kjaerbolling I."/>
            <person name="Vesth T."/>
            <person name="Frisvad J.C."/>
            <person name="Nybo J.L."/>
            <person name="Theobald S."/>
            <person name="Kildgaard S."/>
            <person name="Isbrandt T."/>
            <person name="Kuo A."/>
            <person name="Sato A."/>
            <person name="Lyhne E.K."/>
            <person name="Kogle M.E."/>
            <person name="Wiebenga A."/>
            <person name="Kun R.S."/>
            <person name="Lubbers R.J."/>
            <person name="Makela M.R."/>
            <person name="Barry K."/>
            <person name="Chovatia M."/>
            <person name="Clum A."/>
            <person name="Daum C."/>
            <person name="Haridas S."/>
            <person name="He G."/>
            <person name="LaButti K."/>
            <person name="Lipzen A."/>
            <person name="Mondo S."/>
            <person name="Riley R."/>
            <person name="Salamov A."/>
            <person name="Simmons B.A."/>
            <person name="Magnuson J.K."/>
            <person name="Henrissat B."/>
            <person name="Mortensen U.H."/>
            <person name="Larsen T.O."/>
            <person name="Devries R.P."/>
            <person name="Grigoriev I.V."/>
            <person name="Machida M."/>
            <person name="Baker S.E."/>
            <person name="Andersen M.R."/>
        </authorList>
    </citation>
    <scope>NUCLEOTIDE SEQUENCE [LARGE SCALE GENOMIC DNA]</scope>
    <source>
        <strain evidence="3">CBS 553.77</strain>
    </source>
</reference>